<reference evidence="2" key="1">
    <citation type="journal article" date="2012" name="MBio">
        <title>Comparative genome analysis of Trichophyton rubrum and related dermatophytes reveals candidate genes involved in infection.</title>
        <authorList>
            <person name="Martinez D.A."/>
            <person name="Oliver B.G."/>
            <person name="Graeser Y."/>
            <person name="Goldberg J.M."/>
            <person name="Li W."/>
            <person name="Martinez-Rossi N.M."/>
            <person name="Monod M."/>
            <person name="Shelest E."/>
            <person name="Barton R.C."/>
            <person name="Birch E."/>
            <person name="Brakhage A.A."/>
            <person name="Chen Z."/>
            <person name="Gurr S.J."/>
            <person name="Heiman D."/>
            <person name="Heitman J."/>
            <person name="Kosti I."/>
            <person name="Rossi A."/>
            <person name="Saif S."/>
            <person name="Samalova M."/>
            <person name="Saunders C.W."/>
            <person name="Shea T."/>
            <person name="Summerbell R.C."/>
            <person name="Xu J."/>
            <person name="Young S."/>
            <person name="Zeng Q."/>
            <person name="Birren B.W."/>
            <person name="Cuomo C.A."/>
            <person name="White T.C."/>
        </authorList>
    </citation>
    <scope>NUCLEOTIDE SEQUENCE [LARGE SCALE GENOMIC DNA]</scope>
    <source>
        <strain evidence="2">ATCC MYA-4606 / CBS 127.97</strain>
    </source>
</reference>
<gene>
    <name evidence="1" type="ORF">TEQG_03858</name>
</gene>
<dbReference type="Proteomes" id="UP000009169">
    <property type="component" value="Unassembled WGS sequence"/>
</dbReference>
<organism evidence="1 2">
    <name type="scientific">Trichophyton equinum (strain ATCC MYA-4606 / CBS 127.97)</name>
    <name type="common">Horse ringworm fungus</name>
    <dbReference type="NCBI Taxonomy" id="559882"/>
    <lineage>
        <taxon>Eukaryota</taxon>
        <taxon>Fungi</taxon>
        <taxon>Dikarya</taxon>
        <taxon>Ascomycota</taxon>
        <taxon>Pezizomycotina</taxon>
        <taxon>Eurotiomycetes</taxon>
        <taxon>Eurotiomycetidae</taxon>
        <taxon>Onygenales</taxon>
        <taxon>Arthrodermataceae</taxon>
        <taxon>Trichophyton</taxon>
    </lineage>
</organism>
<name>F2PSZ8_TRIEC</name>
<sequence>MSLDLLDQLSLRRELAQTAPGQGAQADVHGTNHNIGARLHLRATTLRPPPQAVQQCEEDELSWAAALLCPKVLDEAKTAVLEVKEPVLRPPLRHRACTEDI</sequence>
<evidence type="ECO:0000313" key="1">
    <source>
        <dbReference type="EMBL" id="EGE05016.1"/>
    </source>
</evidence>
<dbReference type="HOGENOM" id="CLU_2293675_0_0_1"/>
<dbReference type="EMBL" id="DS995736">
    <property type="protein sequence ID" value="EGE05016.1"/>
    <property type="molecule type" value="Genomic_DNA"/>
</dbReference>
<dbReference type="AlphaFoldDB" id="F2PSZ8"/>
<accession>F2PSZ8</accession>
<protein>
    <submittedName>
        <fullName evidence="1">Uncharacterized protein</fullName>
    </submittedName>
</protein>
<proteinExistence type="predicted"/>
<dbReference type="VEuPathDB" id="FungiDB:TEQG_03858"/>
<keyword evidence="2" id="KW-1185">Reference proteome</keyword>
<evidence type="ECO:0000313" key="2">
    <source>
        <dbReference type="Proteomes" id="UP000009169"/>
    </source>
</evidence>